<gene>
    <name evidence="1" type="ORF">AMTR_s00001p00272370</name>
</gene>
<evidence type="ECO:0000313" key="2">
    <source>
        <dbReference type="Proteomes" id="UP000017836"/>
    </source>
</evidence>
<dbReference type="Proteomes" id="UP000017836">
    <property type="component" value="Unassembled WGS sequence"/>
</dbReference>
<protein>
    <submittedName>
        <fullName evidence="1">Uncharacterized protein</fullName>
    </submittedName>
</protein>
<dbReference type="EMBL" id="KI397142">
    <property type="protein sequence ID" value="ERM96644.1"/>
    <property type="molecule type" value="Genomic_DNA"/>
</dbReference>
<keyword evidence="2" id="KW-1185">Reference proteome</keyword>
<dbReference type="Gramene" id="ERM96644">
    <property type="protein sequence ID" value="ERM96644"/>
    <property type="gene ID" value="AMTR_s00001p00272370"/>
</dbReference>
<organism evidence="1 2">
    <name type="scientific">Amborella trichopoda</name>
    <dbReference type="NCBI Taxonomy" id="13333"/>
    <lineage>
        <taxon>Eukaryota</taxon>
        <taxon>Viridiplantae</taxon>
        <taxon>Streptophyta</taxon>
        <taxon>Embryophyta</taxon>
        <taxon>Tracheophyta</taxon>
        <taxon>Spermatophyta</taxon>
        <taxon>Magnoliopsida</taxon>
        <taxon>Amborellales</taxon>
        <taxon>Amborellaceae</taxon>
        <taxon>Amborella</taxon>
    </lineage>
</organism>
<sequence length="145" mass="15902">MPENHPCSYSSRGEELDIVIAWQVVSAVGVKCNTWIPVGLIGNGKGVLSGRFVRSIGKGGQHNFHIKQRWVPIRKLHDPLPIQRETASTSSLTKEAMKDAPISGMLSGGSHDDCGVDHLVVYPSLLKVHFVPSKPLVPRNWIVSF</sequence>
<evidence type="ECO:0000313" key="1">
    <source>
        <dbReference type="EMBL" id="ERM96644.1"/>
    </source>
</evidence>
<reference evidence="2" key="1">
    <citation type="journal article" date="2013" name="Science">
        <title>The Amborella genome and the evolution of flowering plants.</title>
        <authorList>
            <consortium name="Amborella Genome Project"/>
        </authorList>
    </citation>
    <scope>NUCLEOTIDE SEQUENCE [LARGE SCALE GENOMIC DNA]</scope>
</reference>
<accession>W1NMW0</accession>
<name>W1NMW0_AMBTC</name>
<dbReference type="HOGENOM" id="CLU_1789428_0_0_1"/>
<proteinExistence type="predicted"/>
<dbReference type="AlphaFoldDB" id="W1NMW0"/>